<evidence type="ECO:0000259" key="8">
    <source>
        <dbReference type="Pfam" id="PF00107"/>
    </source>
</evidence>
<comment type="subunit">
    <text evidence="2">Homodimer.</text>
</comment>
<evidence type="ECO:0000256" key="1">
    <source>
        <dbReference type="ARBA" id="ARBA00004496"/>
    </source>
</evidence>
<evidence type="ECO:0000313" key="9">
    <source>
        <dbReference type="EMBL" id="MED6183180.1"/>
    </source>
</evidence>
<evidence type="ECO:0000256" key="6">
    <source>
        <dbReference type="ARBA" id="ARBA00031007"/>
    </source>
</evidence>
<feature type="domain" description="Alcohol dehydrogenase-like C-terminal" evidence="8">
    <location>
        <begin position="73"/>
        <end position="160"/>
    </location>
</feature>
<keyword evidence="4" id="KW-0479">Metal-binding</keyword>
<dbReference type="SUPFAM" id="SSF51735">
    <property type="entry name" value="NAD(P)-binding Rossmann-fold domains"/>
    <property type="match status" value="1"/>
</dbReference>
<organism evidence="9 10">
    <name type="scientific">Stylosanthes scabra</name>
    <dbReference type="NCBI Taxonomy" id="79078"/>
    <lineage>
        <taxon>Eukaryota</taxon>
        <taxon>Viridiplantae</taxon>
        <taxon>Streptophyta</taxon>
        <taxon>Embryophyta</taxon>
        <taxon>Tracheophyta</taxon>
        <taxon>Spermatophyta</taxon>
        <taxon>Magnoliopsida</taxon>
        <taxon>eudicotyledons</taxon>
        <taxon>Gunneridae</taxon>
        <taxon>Pentapetalae</taxon>
        <taxon>rosids</taxon>
        <taxon>fabids</taxon>
        <taxon>Fabales</taxon>
        <taxon>Fabaceae</taxon>
        <taxon>Papilionoideae</taxon>
        <taxon>50 kb inversion clade</taxon>
        <taxon>dalbergioids sensu lato</taxon>
        <taxon>Dalbergieae</taxon>
        <taxon>Pterocarpus clade</taxon>
        <taxon>Stylosanthes</taxon>
    </lineage>
</organism>
<dbReference type="EMBL" id="JASCZI010181413">
    <property type="protein sequence ID" value="MED6183180.1"/>
    <property type="molecule type" value="Genomic_DNA"/>
</dbReference>
<keyword evidence="3" id="KW-0963">Cytoplasm</keyword>
<dbReference type="Gene3D" id="3.40.50.720">
    <property type="entry name" value="NAD(P)-binding Rossmann-like Domain"/>
    <property type="match status" value="1"/>
</dbReference>
<evidence type="ECO:0000256" key="2">
    <source>
        <dbReference type="ARBA" id="ARBA00011738"/>
    </source>
</evidence>
<comment type="caution">
    <text evidence="9">The sequence shown here is derived from an EMBL/GenBank/DDBJ whole genome shotgun (WGS) entry which is preliminary data.</text>
</comment>
<evidence type="ECO:0000256" key="5">
    <source>
        <dbReference type="ARBA" id="ARBA00022833"/>
    </source>
</evidence>
<proteinExistence type="predicted"/>
<name>A0ABU6WB80_9FABA</name>
<sequence length="169" mass="18650">MIFIFLFIDCYIFKKTILFYFLGLGAVWNTAKVEPGSIVAVFGLETVGFARVQKVLVHLPLLALISITRNLKQNFGVTEFINPKDHEKPIQQVIVDLTNGGVDYSFVCIGNVSIIRATLECCHKGWGRSVIAGVAASGQEISTRPFQLATGRVWKVIAFGGFKSRSQLP</sequence>
<dbReference type="InterPro" id="IPR036291">
    <property type="entry name" value="NAD(P)-bd_dom_sf"/>
</dbReference>
<keyword evidence="10" id="KW-1185">Reference proteome</keyword>
<evidence type="ECO:0000256" key="3">
    <source>
        <dbReference type="ARBA" id="ARBA00022490"/>
    </source>
</evidence>
<dbReference type="InterPro" id="IPR013149">
    <property type="entry name" value="ADH-like_C"/>
</dbReference>
<dbReference type="PANTHER" id="PTHR43880:SF58">
    <property type="entry name" value="ALCOHOL DEHYDROGENASE CLASS-3"/>
    <property type="match status" value="1"/>
</dbReference>
<dbReference type="PANTHER" id="PTHR43880">
    <property type="entry name" value="ALCOHOL DEHYDROGENASE"/>
    <property type="match status" value="1"/>
</dbReference>
<evidence type="ECO:0000256" key="7">
    <source>
        <dbReference type="ARBA" id="ARBA00033399"/>
    </source>
</evidence>
<accession>A0ABU6WB80</accession>
<comment type="subcellular location">
    <subcellularLocation>
        <location evidence="1">Cytoplasm</location>
    </subcellularLocation>
</comment>
<dbReference type="Proteomes" id="UP001341840">
    <property type="component" value="Unassembled WGS sequence"/>
</dbReference>
<evidence type="ECO:0000313" key="10">
    <source>
        <dbReference type="Proteomes" id="UP001341840"/>
    </source>
</evidence>
<dbReference type="Pfam" id="PF00107">
    <property type="entry name" value="ADH_zinc_N"/>
    <property type="match status" value="1"/>
</dbReference>
<evidence type="ECO:0000256" key="4">
    <source>
        <dbReference type="ARBA" id="ARBA00022723"/>
    </source>
</evidence>
<reference evidence="9 10" key="1">
    <citation type="journal article" date="2023" name="Plants (Basel)">
        <title>Bridging the Gap: Combining Genomics and Transcriptomics Approaches to Understand Stylosanthes scabra, an Orphan Legume from the Brazilian Caatinga.</title>
        <authorList>
            <person name="Ferreira-Neto J.R.C."/>
            <person name="da Silva M.D."/>
            <person name="Binneck E."/>
            <person name="de Melo N.F."/>
            <person name="da Silva R.H."/>
            <person name="de Melo A.L.T.M."/>
            <person name="Pandolfi V."/>
            <person name="Bustamante F.O."/>
            <person name="Brasileiro-Vidal A.C."/>
            <person name="Benko-Iseppon A.M."/>
        </authorList>
    </citation>
    <scope>NUCLEOTIDE SEQUENCE [LARGE SCALE GENOMIC DNA]</scope>
    <source>
        <tissue evidence="9">Leaves</tissue>
    </source>
</reference>
<protein>
    <recommendedName>
        <fullName evidence="7">Alcohol dehydrogenase class-III</fullName>
    </recommendedName>
    <alternativeName>
        <fullName evidence="6">Glutathione-dependent formaldehyde dehydrogenase</fullName>
    </alternativeName>
</protein>
<gene>
    <name evidence="9" type="ORF">PIB30_035600</name>
</gene>
<keyword evidence="5" id="KW-0862">Zinc</keyword>